<dbReference type="PANTHER" id="PTHR37981">
    <property type="entry name" value="LIPASE 2"/>
    <property type="match status" value="1"/>
</dbReference>
<dbReference type="AlphaFoldDB" id="A0A542DCA5"/>
<dbReference type="Pfam" id="PF13472">
    <property type="entry name" value="Lipase_GDSL_2"/>
    <property type="match status" value="1"/>
</dbReference>
<dbReference type="Proteomes" id="UP000320876">
    <property type="component" value="Unassembled WGS sequence"/>
</dbReference>
<dbReference type="EMBL" id="VFML01000001">
    <property type="protein sequence ID" value="TQJ00697.1"/>
    <property type="molecule type" value="Genomic_DNA"/>
</dbReference>
<evidence type="ECO:0000313" key="4">
    <source>
        <dbReference type="EMBL" id="TQJ00697.1"/>
    </source>
</evidence>
<feature type="disulfide bond" evidence="2">
    <location>
        <begin position="155"/>
        <end position="167"/>
    </location>
</feature>
<dbReference type="Gene3D" id="3.40.50.1110">
    <property type="entry name" value="SGNH hydrolase"/>
    <property type="match status" value="1"/>
</dbReference>
<evidence type="ECO:0000256" key="2">
    <source>
        <dbReference type="PIRSR" id="PIRSR637460-2"/>
    </source>
</evidence>
<organism evidence="4 5">
    <name type="scientific">Amycolatopsis cihanbeyliensis</name>
    <dbReference type="NCBI Taxonomy" id="1128664"/>
    <lineage>
        <taxon>Bacteria</taxon>
        <taxon>Bacillati</taxon>
        <taxon>Actinomycetota</taxon>
        <taxon>Actinomycetes</taxon>
        <taxon>Pseudonocardiales</taxon>
        <taxon>Pseudonocardiaceae</taxon>
        <taxon>Amycolatopsis</taxon>
    </lineage>
</organism>
<dbReference type="GO" id="GO:0006629">
    <property type="term" value="P:lipid metabolic process"/>
    <property type="evidence" value="ECO:0007669"/>
    <property type="project" value="TreeGrafter"/>
</dbReference>
<keyword evidence="2" id="KW-1015">Disulfide bond</keyword>
<dbReference type="InterPro" id="IPR037460">
    <property type="entry name" value="SEST-like"/>
</dbReference>
<accession>A0A542DCA5</accession>
<proteinExistence type="predicted"/>
<evidence type="ECO:0000256" key="1">
    <source>
        <dbReference type="PIRSR" id="PIRSR637460-1"/>
    </source>
</evidence>
<protein>
    <submittedName>
        <fullName evidence="4">GDSL-like lipase/acylhydrolase family protein</fullName>
    </submittedName>
</protein>
<keyword evidence="5" id="KW-1185">Reference proteome</keyword>
<dbReference type="SUPFAM" id="SSF52266">
    <property type="entry name" value="SGNH hydrolase"/>
    <property type="match status" value="1"/>
</dbReference>
<evidence type="ECO:0000259" key="3">
    <source>
        <dbReference type="Pfam" id="PF13472"/>
    </source>
</evidence>
<gene>
    <name evidence="4" type="ORF">FB471_0343</name>
</gene>
<feature type="active site" description="Nucleophile" evidence="1">
    <location>
        <position position="53"/>
    </location>
</feature>
<sequence length="358" mass="38297">MMRRYRWWFSGLALLAVVTLVAVFVFVGKEPGPVDRPGPPGSGPLTIVSMGDSTLSGEGAGDYLPATNGQDGNWCHRSSNAMVHQTDLPGVTATVNLACSGAPSAQVALGDVTQWTEPSQARQLASLIKDHRVVAVAVALGANDDPHFSRLVSECFHAWFSDNAAPCSEQIKGDWQQRIDAMVPKVVGAVRDVRKVLRTAGYRSTDYDLVLQSYAAPVSPNIPEDLRSLNGCPFKKADLEWINGPGVGALNDGLREAARRAGTRFLDLSQAGTGHEACSGGADPSTEWFSRLTVQWEDLTKLDRVTHAIQESFHPNATGHAQVARCLTEFLATEAEAAACRVGEDGNLHAATVPAADR</sequence>
<feature type="domain" description="SGNH hydrolase-type esterase" evidence="3">
    <location>
        <begin position="50"/>
        <end position="321"/>
    </location>
</feature>
<dbReference type="GO" id="GO:0016788">
    <property type="term" value="F:hydrolase activity, acting on ester bonds"/>
    <property type="evidence" value="ECO:0007669"/>
    <property type="project" value="InterPro"/>
</dbReference>
<comment type="caution">
    <text evidence="4">The sequence shown here is derived from an EMBL/GenBank/DDBJ whole genome shotgun (WGS) entry which is preliminary data.</text>
</comment>
<dbReference type="InterPro" id="IPR036514">
    <property type="entry name" value="SGNH_hydro_sf"/>
</dbReference>
<feature type="active site" evidence="1">
    <location>
        <position position="314"/>
    </location>
</feature>
<keyword evidence="4" id="KW-0378">Hydrolase</keyword>
<dbReference type="InterPro" id="IPR013830">
    <property type="entry name" value="SGNH_hydro"/>
</dbReference>
<evidence type="ECO:0000313" key="5">
    <source>
        <dbReference type="Proteomes" id="UP000320876"/>
    </source>
</evidence>
<name>A0A542DCA5_AMYCI</name>
<feature type="disulfide bond" evidence="2">
    <location>
        <begin position="75"/>
        <end position="99"/>
    </location>
</feature>
<reference evidence="4 5" key="1">
    <citation type="submission" date="2019-06" db="EMBL/GenBank/DDBJ databases">
        <title>Sequencing the genomes of 1000 actinobacteria strains.</title>
        <authorList>
            <person name="Klenk H.-P."/>
        </authorList>
    </citation>
    <scope>NUCLEOTIDE SEQUENCE [LARGE SCALE GENOMIC DNA]</scope>
    <source>
        <strain evidence="4 5">DSM 45679</strain>
    </source>
</reference>
<dbReference type="PANTHER" id="PTHR37981:SF1">
    <property type="entry name" value="SGNH HYDROLASE-TYPE ESTERASE DOMAIN-CONTAINING PROTEIN"/>
    <property type="match status" value="1"/>
</dbReference>